<gene>
    <name evidence="1" type="ORF">LITE_LOCUS31963</name>
</gene>
<evidence type="ECO:0000313" key="2">
    <source>
        <dbReference type="Proteomes" id="UP001154282"/>
    </source>
</evidence>
<dbReference type="AlphaFoldDB" id="A0AAV0N7I5"/>
<protein>
    <submittedName>
        <fullName evidence="1">Uncharacterized protein</fullName>
    </submittedName>
</protein>
<keyword evidence="2" id="KW-1185">Reference proteome</keyword>
<name>A0AAV0N7I5_9ROSI</name>
<sequence>MLLVGTSSVLSRLNRSVHKIFTFHYPTRQHVGQDTDYVEGLLQIGGGVHLLQPRHQLFREPEHLTHFQQPFFHHQLP</sequence>
<reference evidence="1" key="1">
    <citation type="submission" date="2022-08" db="EMBL/GenBank/DDBJ databases">
        <authorList>
            <person name="Gutierrez-Valencia J."/>
        </authorList>
    </citation>
    <scope>NUCLEOTIDE SEQUENCE</scope>
</reference>
<accession>A0AAV0N7I5</accession>
<feature type="non-terminal residue" evidence="1">
    <location>
        <position position="77"/>
    </location>
</feature>
<comment type="caution">
    <text evidence="1">The sequence shown here is derived from an EMBL/GenBank/DDBJ whole genome shotgun (WGS) entry which is preliminary data.</text>
</comment>
<organism evidence="1 2">
    <name type="scientific">Linum tenue</name>
    <dbReference type="NCBI Taxonomy" id="586396"/>
    <lineage>
        <taxon>Eukaryota</taxon>
        <taxon>Viridiplantae</taxon>
        <taxon>Streptophyta</taxon>
        <taxon>Embryophyta</taxon>
        <taxon>Tracheophyta</taxon>
        <taxon>Spermatophyta</taxon>
        <taxon>Magnoliopsida</taxon>
        <taxon>eudicotyledons</taxon>
        <taxon>Gunneridae</taxon>
        <taxon>Pentapetalae</taxon>
        <taxon>rosids</taxon>
        <taxon>fabids</taxon>
        <taxon>Malpighiales</taxon>
        <taxon>Linaceae</taxon>
        <taxon>Linum</taxon>
    </lineage>
</organism>
<dbReference type="EMBL" id="CAMGYJ010000008">
    <property type="protein sequence ID" value="CAI0454455.1"/>
    <property type="molecule type" value="Genomic_DNA"/>
</dbReference>
<dbReference type="Proteomes" id="UP001154282">
    <property type="component" value="Unassembled WGS sequence"/>
</dbReference>
<evidence type="ECO:0000313" key="1">
    <source>
        <dbReference type="EMBL" id="CAI0454455.1"/>
    </source>
</evidence>
<proteinExistence type="predicted"/>